<evidence type="ECO:0008006" key="4">
    <source>
        <dbReference type="Google" id="ProtNLM"/>
    </source>
</evidence>
<name>A0A9W6VAE0_9PSEU</name>
<dbReference type="EMBL" id="BSSD01000004">
    <property type="protein sequence ID" value="GLW92001.1"/>
    <property type="molecule type" value="Genomic_DNA"/>
</dbReference>
<keyword evidence="3" id="KW-1185">Reference proteome</keyword>
<evidence type="ECO:0000313" key="2">
    <source>
        <dbReference type="EMBL" id="GLW92001.1"/>
    </source>
</evidence>
<reference evidence="2" key="1">
    <citation type="submission" date="2023-02" db="EMBL/GenBank/DDBJ databases">
        <title>Actinokineospora globicatena NBRC 15670.</title>
        <authorList>
            <person name="Ichikawa N."/>
            <person name="Sato H."/>
            <person name="Tonouchi N."/>
        </authorList>
    </citation>
    <scope>NUCLEOTIDE SEQUENCE</scope>
    <source>
        <strain evidence="2">NBRC 15670</strain>
    </source>
</reference>
<accession>A0A9W6VAE0</accession>
<proteinExistence type="predicted"/>
<organism evidence="2 3">
    <name type="scientific">Actinokineospora globicatena</name>
    <dbReference type="NCBI Taxonomy" id="103729"/>
    <lineage>
        <taxon>Bacteria</taxon>
        <taxon>Bacillati</taxon>
        <taxon>Actinomycetota</taxon>
        <taxon>Actinomycetes</taxon>
        <taxon>Pseudonocardiales</taxon>
        <taxon>Pseudonocardiaceae</taxon>
        <taxon>Actinokineospora</taxon>
    </lineage>
</organism>
<evidence type="ECO:0000313" key="3">
    <source>
        <dbReference type="Proteomes" id="UP001165042"/>
    </source>
</evidence>
<feature type="region of interest" description="Disordered" evidence="1">
    <location>
        <begin position="1"/>
        <end position="20"/>
    </location>
</feature>
<dbReference type="AlphaFoldDB" id="A0A9W6VAE0"/>
<sequence>MPPPKKDPSDEPVLPRKTGAAQLRGVASGGIRTVCTRDSPRDCGSALQFDRTQWQEFLKTM</sequence>
<gene>
    <name evidence="2" type="ORF">Aglo03_28170</name>
</gene>
<dbReference type="Proteomes" id="UP001165042">
    <property type="component" value="Unassembled WGS sequence"/>
</dbReference>
<comment type="caution">
    <text evidence="2">The sequence shown here is derived from an EMBL/GenBank/DDBJ whole genome shotgun (WGS) entry which is preliminary data.</text>
</comment>
<evidence type="ECO:0000256" key="1">
    <source>
        <dbReference type="SAM" id="MobiDB-lite"/>
    </source>
</evidence>
<protein>
    <recommendedName>
        <fullName evidence="4">DUF397 domain-containing protein</fullName>
    </recommendedName>
</protein>